<dbReference type="Proteomes" id="UP001139384">
    <property type="component" value="Unassembled WGS sequence"/>
</dbReference>
<evidence type="ECO:0000313" key="2">
    <source>
        <dbReference type="Proteomes" id="UP001139384"/>
    </source>
</evidence>
<dbReference type="RefSeq" id="WP_234760793.1">
    <property type="nucleotide sequence ID" value="NZ_JAKEIP010000005.1"/>
</dbReference>
<dbReference type="EMBL" id="JAKEIP010000005">
    <property type="protein sequence ID" value="MCF1592488.1"/>
    <property type="molecule type" value="Genomic_DNA"/>
</dbReference>
<keyword evidence="2" id="KW-1185">Reference proteome</keyword>
<reference evidence="1" key="1">
    <citation type="submission" date="2022-01" db="EMBL/GenBank/DDBJ databases">
        <title>Draft Genome Sequences of Seven Type Strains of the Genus Streptomyces.</title>
        <authorList>
            <person name="Aziz S."/>
            <person name="Coretto E."/>
            <person name="Chronakova A."/>
            <person name="Sproer C."/>
            <person name="Huber K."/>
            <person name="Nouioui I."/>
            <person name="Gross H."/>
        </authorList>
    </citation>
    <scope>NUCLEOTIDE SEQUENCE</scope>
    <source>
        <strain evidence="1">DSM 103493</strain>
    </source>
</reference>
<dbReference type="AlphaFoldDB" id="A0A9X1PVH3"/>
<comment type="caution">
    <text evidence="1">The sequence shown here is derived from an EMBL/GenBank/DDBJ whole genome shotgun (WGS) entry which is preliminary data.</text>
</comment>
<proteinExistence type="predicted"/>
<sequence>MTMPRRTDALKLRGPLPTIPTVAALGIRVTYPTNAPDGWAVALLRLPNDYYVVVGNSPHERWAVVYRHYVVPGTGVHDPREVRVDPITGTPMPQGIKWNWTDGRGISSVLRALAPLHRAPDEWIQCPRPLAD</sequence>
<protein>
    <submittedName>
        <fullName evidence="1">Uncharacterized protein</fullName>
    </submittedName>
</protein>
<organism evidence="1 2">
    <name type="scientific">Streptomyces muensis</name>
    <dbReference type="NCBI Taxonomy" id="1077944"/>
    <lineage>
        <taxon>Bacteria</taxon>
        <taxon>Bacillati</taxon>
        <taxon>Actinomycetota</taxon>
        <taxon>Actinomycetes</taxon>
        <taxon>Kitasatosporales</taxon>
        <taxon>Streptomycetaceae</taxon>
        <taxon>Streptomyces</taxon>
    </lineage>
</organism>
<accession>A0A9X1PVH3</accession>
<name>A0A9X1PVH3_STRM4</name>
<evidence type="ECO:0000313" key="1">
    <source>
        <dbReference type="EMBL" id="MCF1592488.1"/>
    </source>
</evidence>
<gene>
    <name evidence="1" type="ORF">L0P92_02740</name>
</gene>